<dbReference type="HOGENOM" id="CLU_1740536_0_0_1"/>
<evidence type="ECO:0000313" key="2">
    <source>
        <dbReference type="Proteomes" id="UP000007304"/>
    </source>
</evidence>
<keyword evidence="2" id="KW-1185">Reference proteome</keyword>
<name>H6C632_EXODN</name>
<dbReference type="GeneID" id="20311814"/>
<reference evidence="1" key="1">
    <citation type="submission" date="2011-07" db="EMBL/GenBank/DDBJ databases">
        <title>The Genome Sequence of Exophiala (Wangiella) dermatitidis NIH/UT8656.</title>
        <authorList>
            <consortium name="The Broad Institute Genome Sequencing Platform"/>
            <person name="Cuomo C."/>
            <person name="Wang Z."/>
            <person name="Hunicke-Smith S."/>
            <person name="Szanislo P.J."/>
            <person name="Earl A."/>
            <person name="Young S.K."/>
            <person name="Zeng Q."/>
            <person name="Gargeya S."/>
            <person name="Fitzgerald M."/>
            <person name="Haas B."/>
            <person name="Abouelleil A."/>
            <person name="Alvarado L."/>
            <person name="Arachchi H.M."/>
            <person name="Berlin A."/>
            <person name="Brown A."/>
            <person name="Chapman S.B."/>
            <person name="Chen Z."/>
            <person name="Dunbar C."/>
            <person name="Freedman E."/>
            <person name="Gearin G."/>
            <person name="Gellesch M."/>
            <person name="Goldberg J."/>
            <person name="Griggs A."/>
            <person name="Gujja S."/>
            <person name="Heiman D."/>
            <person name="Howarth C."/>
            <person name="Larson L."/>
            <person name="Lui A."/>
            <person name="MacDonald P.J.P."/>
            <person name="Montmayeur A."/>
            <person name="Murphy C."/>
            <person name="Neiman D."/>
            <person name="Pearson M."/>
            <person name="Priest M."/>
            <person name="Roberts A."/>
            <person name="Saif S."/>
            <person name="Shea T."/>
            <person name="Shenoy N."/>
            <person name="Sisk P."/>
            <person name="Stolte C."/>
            <person name="Sykes S."/>
            <person name="Wortman J."/>
            <person name="Nusbaum C."/>
            <person name="Birren B."/>
        </authorList>
    </citation>
    <scope>NUCLEOTIDE SEQUENCE</scope>
    <source>
        <strain evidence="1">NIH/UT8656</strain>
    </source>
</reference>
<proteinExistence type="predicted"/>
<dbReference type="Proteomes" id="UP000007304">
    <property type="component" value="Unassembled WGS sequence"/>
</dbReference>
<sequence length="150" mass="16791">MSCSWYIHTSMEKVNPPACIMQGPPSFHFLFCSVRYGLIIAGPGSRRGQYSCKLVSSIEFIRFQLALEDQAMTAAITLYWARSLLAIISSLLHHHHHHHHRLLLLHLLPTKGGLNSSACGCRCSCGYAVAMLLNAVGRLIYSQVEKCMQY</sequence>
<dbReference type="RefSeq" id="XP_009159639.1">
    <property type="nucleotide sequence ID" value="XM_009161391.1"/>
</dbReference>
<dbReference type="EMBL" id="JH226135">
    <property type="protein sequence ID" value="EHY59177.1"/>
    <property type="molecule type" value="Genomic_DNA"/>
</dbReference>
<accession>H6C632</accession>
<dbReference type="RefSeq" id="XP_009159638.1">
    <property type="nucleotide sequence ID" value="XM_009161390.1"/>
</dbReference>
<gene>
    <name evidence="1" type="ORF">HMPREF1120_07175</name>
</gene>
<protein>
    <submittedName>
        <fullName evidence="1">Uncharacterized protein</fullName>
    </submittedName>
</protein>
<dbReference type="VEuPathDB" id="FungiDB:HMPREF1120_07175"/>
<organism evidence="1 2">
    <name type="scientific">Exophiala dermatitidis (strain ATCC 34100 / CBS 525.76 / NIH/UT8656)</name>
    <name type="common">Black yeast</name>
    <name type="synonym">Wangiella dermatitidis</name>
    <dbReference type="NCBI Taxonomy" id="858893"/>
    <lineage>
        <taxon>Eukaryota</taxon>
        <taxon>Fungi</taxon>
        <taxon>Dikarya</taxon>
        <taxon>Ascomycota</taxon>
        <taxon>Pezizomycotina</taxon>
        <taxon>Eurotiomycetes</taxon>
        <taxon>Chaetothyriomycetidae</taxon>
        <taxon>Chaetothyriales</taxon>
        <taxon>Herpotrichiellaceae</taxon>
        <taxon>Exophiala</taxon>
    </lineage>
</organism>
<dbReference type="EMBL" id="JH226135">
    <property type="protein sequence ID" value="EHY59178.1"/>
    <property type="molecule type" value="Genomic_DNA"/>
</dbReference>
<dbReference type="AlphaFoldDB" id="H6C632"/>
<evidence type="ECO:0000313" key="1">
    <source>
        <dbReference type="EMBL" id="EHY59178.1"/>
    </source>
</evidence>